<dbReference type="OrthoDB" id="5869022at2759"/>
<dbReference type="EMBL" id="GL379898">
    <property type="protein sequence ID" value="EGT32807.1"/>
    <property type="molecule type" value="Genomic_DNA"/>
</dbReference>
<sequence length="408" mass="46161">MHQQHCFFHSDPRGIPTVPPHFAMFISPFKGTYHNRVNGSRQEIRAFTGRPIGSFDRRYPSSFVANMIMAQQQKNAEQIEENVRQSRSPSVDSVSRLHQQSGGFASHSHQPNQQNSQQLHSERRGSFSKDGSMGFYQQNPNNGGFRRQSFNQRNSRSNQRSYQQNGEFSNNNFQQGFQSKQQRSYQNFSQHQSKYNHYFHQQRNVFNSTQEYGSYSARRPSPSSPSSPTPSTGNFHSNRSTIPPPILLRHVDPNHEKPFSGSGSEQEQHHDAKIHQYRSAGTAPGGFSNCSSPYKQPPPQPPSTPSSSDKRGDMDEWPSRFQQASSGPQNQIRRGQIENLPPPIELQRKNPVPSLPIDISSNSQPTTPSSFERAAQFRAALKDPQSVDSVDAKHPCFADERMQNALHG</sequence>
<evidence type="ECO:0000313" key="2">
    <source>
        <dbReference type="EMBL" id="EGT32807.1"/>
    </source>
</evidence>
<dbReference type="InParanoid" id="G0NK07"/>
<evidence type="ECO:0000256" key="1">
    <source>
        <dbReference type="SAM" id="MobiDB-lite"/>
    </source>
</evidence>
<proteinExistence type="predicted"/>
<keyword evidence="3" id="KW-1185">Reference proteome</keyword>
<feature type="compositionally biased region" description="Low complexity" evidence="1">
    <location>
        <begin position="146"/>
        <end position="165"/>
    </location>
</feature>
<feature type="region of interest" description="Disordered" evidence="1">
    <location>
        <begin position="75"/>
        <end position="191"/>
    </location>
</feature>
<accession>G0NK07</accession>
<organism evidence="3">
    <name type="scientific">Caenorhabditis brenneri</name>
    <name type="common">Nematode worm</name>
    <dbReference type="NCBI Taxonomy" id="135651"/>
    <lineage>
        <taxon>Eukaryota</taxon>
        <taxon>Metazoa</taxon>
        <taxon>Ecdysozoa</taxon>
        <taxon>Nematoda</taxon>
        <taxon>Chromadorea</taxon>
        <taxon>Rhabditida</taxon>
        <taxon>Rhabditina</taxon>
        <taxon>Rhabditomorpha</taxon>
        <taxon>Rhabditoidea</taxon>
        <taxon>Rhabditidae</taxon>
        <taxon>Peloderinae</taxon>
        <taxon>Caenorhabditis</taxon>
    </lineage>
</organism>
<name>G0NK07_CAEBE</name>
<dbReference type="HOGENOM" id="CLU_674802_0_0_1"/>
<feature type="compositionally biased region" description="Basic and acidic residues" evidence="1">
    <location>
        <begin position="308"/>
        <end position="318"/>
    </location>
</feature>
<feature type="compositionally biased region" description="Polar residues" evidence="1">
    <location>
        <begin position="359"/>
        <end position="370"/>
    </location>
</feature>
<dbReference type="OMA" id="IHQYRSA"/>
<reference evidence="3" key="1">
    <citation type="submission" date="2011-07" db="EMBL/GenBank/DDBJ databases">
        <authorList>
            <consortium name="Caenorhabditis brenneri Sequencing and Analysis Consortium"/>
            <person name="Wilson R.K."/>
        </authorList>
    </citation>
    <scope>NUCLEOTIDE SEQUENCE [LARGE SCALE GENOMIC DNA]</scope>
    <source>
        <strain evidence="3">PB2801</strain>
    </source>
</reference>
<protein>
    <submittedName>
        <fullName evidence="2">Uncharacterized protein</fullName>
    </submittedName>
</protein>
<feature type="region of interest" description="Disordered" evidence="1">
    <location>
        <begin position="212"/>
        <end position="371"/>
    </location>
</feature>
<dbReference type="eggNOG" id="ENOG502TGZJ">
    <property type="taxonomic scope" value="Eukaryota"/>
</dbReference>
<dbReference type="STRING" id="135651.G0NK07"/>
<feature type="compositionally biased region" description="Polar residues" evidence="1">
    <location>
        <begin position="166"/>
        <end position="191"/>
    </location>
</feature>
<dbReference type="Proteomes" id="UP000008068">
    <property type="component" value="Unassembled WGS sequence"/>
</dbReference>
<dbReference type="AlphaFoldDB" id="G0NK07"/>
<feature type="compositionally biased region" description="Basic and acidic residues" evidence="1">
    <location>
        <begin position="249"/>
        <end position="258"/>
    </location>
</feature>
<feature type="compositionally biased region" description="Pro residues" evidence="1">
    <location>
        <begin position="295"/>
        <end position="304"/>
    </location>
</feature>
<feature type="compositionally biased region" description="Polar residues" evidence="1">
    <location>
        <begin position="320"/>
        <end position="333"/>
    </location>
</feature>
<gene>
    <name evidence="2" type="ORF">CAEBREN_06459</name>
</gene>
<evidence type="ECO:0000313" key="3">
    <source>
        <dbReference type="Proteomes" id="UP000008068"/>
    </source>
</evidence>
<feature type="compositionally biased region" description="Low complexity" evidence="1">
    <location>
        <begin position="106"/>
        <end position="119"/>
    </location>
</feature>
<feature type="compositionally biased region" description="Polar residues" evidence="1">
    <location>
        <begin position="85"/>
        <end position="103"/>
    </location>
</feature>